<keyword evidence="2" id="KW-1185">Reference proteome</keyword>
<protein>
    <recommendedName>
        <fullName evidence="3">DNA-binding response regulator</fullName>
    </recommendedName>
</protein>
<gene>
    <name evidence="1" type="ORF">EFBL_1256</name>
</gene>
<evidence type="ECO:0008006" key="3">
    <source>
        <dbReference type="Google" id="ProtNLM"/>
    </source>
</evidence>
<proteinExistence type="predicted"/>
<reference evidence="2" key="1">
    <citation type="submission" date="2017-07" db="EMBL/GenBank/DDBJ databases">
        <title>Draft genome sequence of Effusibacillus lacus strain skLN1.</title>
        <authorList>
            <person name="Watanabe M."/>
            <person name="Kojima H."/>
            <person name="Fukui M."/>
        </authorList>
    </citation>
    <scope>NUCLEOTIDE SEQUENCE [LARGE SCALE GENOMIC DNA]</scope>
    <source>
        <strain evidence="2">skLN1</strain>
    </source>
</reference>
<evidence type="ECO:0000313" key="2">
    <source>
        <dbReference type="Proteomes" id="UP000217785"/>
    </source>
</evidence>
<name>A0A292YCZ4_9BACL</name>
<dbReference type="Gene3D" id="3.40.960.10">
    <property type="entry name" value="VSR Endonuclease"/>
    <property type="match status" value="1"/>
</dbReference>
<accession>A0A292YCZ4</accession>
<sequence length="221" mass="26527">MKFDLAFEQLINSHLKKRKGERHRRLKEGLGHGEKLFLEKVWWPAFGHFNYLHPEYEIQDFKDGYRFIDFAYIRRPFRVAFEIDGYSTHCRDLSRRQFADHLLRQNHLILDGWDVMRFSYDDIKEKPRMCQQMLQQWMGRWFGDETNLGDLNPLEKELMRLALRLGRSITPTDAREQLGIGRDKSRVLLKNLVEKGWLQPAGGQYRVRSYTPNLKGKKLLW</sequence>
<dbReference type="Proteomes" id="UP000217785">
    <property type="component" value="Unassembled WGS sequence"/>
</dbReference>
<dbReference type="AlphaFoldDB" id="A0A292YCZ4"/>
<organism evidence="1 2">
    <name type="scientific">Effusibacillus lacus</name>
    <dbReference type="NCBI Taxonomy" id="1348429"/>
    <lineage>
        <taxon>Bacteria</taxon>
        <taxon>Bacillati</taxon>
        <taxon>Bacillota</taxon>
        <taxon>Bacilli</taxon>
        <taxon>Bacillales</taxon>
        <taxon>Alicyclobacillaceae</taxon>
        <taxon>Effusibacillus</taxon>
    </lineage>
</organism>
<dbReference type="EMBL" id="BDUF01000024">
    <property type="protein sequence ID" value="GAX89632.1"/>
    <property type="molecule type" value="Genomic_DNA"/>
</dbReference>
<comment type="caution">
    <text evidence="1">The sequence shown here is derived from an EMBL/GenBank/DDBJ whole genome shotgun (WGS) entry which is preliminary data.</text>
</comment>
<dbReference type="RefSeq" id="WP_096181328.1">
    <property type="nucleotide sequence ID" value="NZ_BDUF01000024.1"/>
</dbReference>
<dbReference type="OrthoDB" id="2677830at2"/>
<evidence type="ECO:0000313" key="1">
    <source>
        <dbReference type="EMBL" id="GAX89632.1"/>
    </source>
</evidence>